<dbReference type="PANTHER" id="PTHR12835">
    <property type="entry name" value="BIOTIN PROTEIN LIGASE"/>
    <property type="match status" value="1"/>
</dbReference>
<dbReference type="InterPro" id="IPR003142">
    <property type="entry name" value="BPL_C"/>
</dbReference>
<dbReference type="AlphaFoldDB" id="A0A317PUE8"/>
<dbReference type="Pfam" id="PF03099">
    <property type="entry name" value="BPL_LplA_LipB"/>
    <property type="match status" value="1"/>
</dbReference>
<name>A0A317PUE8_9HYPH</name>
<evidence type="ECO:0000256" key="6">
    <source>
        <dbReference type="ARBA" id="ARBA00047846"/>
    </source>
</evidence>
<dbReference type="InterPro" id="IPR045864">
    <property type="entry name" value="aa-tRNA-synth_II/BPL/LPL"/>
</dbReference>
<dbReference type="SUPFAM" id="SSF50037">
    <property type="entry name" value="C-terminal domain of transcriptional repressors"/>
    <property type="match status" value="1"/>
</dbReference>
<feature type="domain" description="BPL/LPL catalytic" evidence="7">
    <location>
        <begin position="1"/>
        <end position="187"/>
    </location>
</feature>
<dbReference type="GO" id="GO:0005737">
    <property type="term" value="C:cytoplasm"/>
    <property type="evidence" value="ECO:0007669"/>
    <property type="project" value="TreeGrafter"/>
</dbReference>
<dbReference type="PANTHER" id="PTHR12835:SF5">
    <property type="entry name" value="BIOTIN--PROTEIN LIGASE"/>
    <property type="match status" value="1"/>
</dbReference>
<evidence type="ECO:0000256" key="4">
    <source>
        <dbReference type="ARBA" id="ARBA00023267"/>
    </source>
</evidence>
<dbReference type="Gene3D" id="3.30.930.10">
    <property type="entry name" value="Bira Bifunctional Protein, Domain 2"/>
    <property type="match status" value="1"/>
</dbReference>
<organism evidence="8 9">
    <name type="scientific">Hoeflea marina</name>
    <dbReference type="NCBI Taxonomy" id="274592"/>
    <lineage>
        <taxon>Bacteria</taxon>
        <taxon>Pseudomonadati</taxon>
        <taxon>Pseudomonadota</taxon>
        <taxon>Alphaproteobacteria</taxon>
        <taxon>Hyphomicrobiales</taxon>
        <taxon>Rhizobiaceae</taxon>
        <taxon>Hoeflea</taxon>
    </lineage>
</organism>
<dbReference type="GO" id="GO:0005524">
    <property type="term" value="F:ATP binding"/>
    <property type="evidence" value="ECO:0007669"/>
    <property type="project" value="UniProtKB-KW"/>
</dbReference>
<sequence length="256" mass="27684">MTRPTDVTPPDYRHLALGDVDSTNTECMQRARAGDAGDLWITADRQLGGRGRRGRQWISEPGNLYSSLLLVDPAPVAALASLPLAVAVAVHEAIRRSLPTDSVEPRLKWPNDVRVDGRKIAGILIESEQLANGRRAVVIGCGINVAHRPEAGLYPATCLKELGARCSPQELFARLYVTMTEALALWDRGRGIAAIRAGWLERAEGVGSAITVRLPDRDLHGLFDGIDAEGRLILLAPDGQKQCIAAGDVFFPAIDR</sequence>
<comment type="caution">
    <text evidence="8">The sequence shown here is derived from an EMBL/GenBank/DDBJ whole genome shotgun (WGS) entry which is preliminary data.</text>
</comment>
<keyword evidence="4" id="KW-0092">Biotin</keyword>
<protein>
    <recommendedName>
        <fullName evidence="5">biotin--[biotin carboxyl-carrier protein] ligase</fullName>
        <ecNumber evidence="5">6.3.4.15</ecNumber>
    </recommendedName>
</protein>
<dbReference type="InterPro" id="IPR004408">
    <property type="entry name" value="Biotin_CoA_COase_ligase"/>
</dbReference>
<evidence type="ECO:0000256" key="1">
    <source>
        <dbReference type="ARBA" id="ARBA00022598"/>
    </source>
</evidence>
<evidence type="ECO:0000313" key="8">
    <source>
        <dbReference type="EMBL" id="PWW04325.1"/>
    </source>
</evidence>
<proteinExistence type="predicted"/>
<dbReference type="EMBL" id="QGTR01000001">
    <property type="protein sequence ID" value="PWW04325.1"/>
    <property type="molecule type" value="Genomic_DNA"/>
</dbReference>
<dbReference type="SUPFAM" id="SSF55681">
    <property type="entry name" value="Class II aaRS and biotin synthetases"/>
    <property type="match status" value="1"/>
</dbReference>
<keyword evidence="2" id="KW-0547">Nucleotide-binding</keyword>
<evidence type="ECO:0000259" key="7">
    <source>
        <dbReference type="PROSITE" id="PS51733"/>
    </source>
</evidence>
<keyword evidence="9" id="KW-1185">Reference proteome</keyword>
<dbReference type="Proteomes" id="UP000246352">
    <property type="component" value="Unassembled WGS sequence"/>
</dbReference>
<dbReference type="CDD" id="cd16442">
    <property type="entry name" value="BPL"/>
    <property type="match status" value="1"/>
</dbReference>
<accession>A0A317PUE8</accession>
<evidence type="ECO:0000256" key="3">
    <source>
        <dbReference type="ARBA" id="ARBA00022840"/>
    </source>
</evidence>
<keyword evidence="3" id="KW-0067">ATP-binding</keyword>
<evidence type="ECO:0000256" key="5">
    <source>
        <dbReference type="ARBA" id="ARBA00024227"/>
    </source>
</evidence>
<dbReference type="GO" id="GO:0004077">
    <property type="term" value="F:biotin--[biotin carboxyl-carrier protein] ligase activity"/>
    <property type="evidence" value="ECO:0007669"/>
    <property type="project" value="UniProtKB-EC"/>
</dbReference>
<dbReference type="PROSITE" id="PS51733">
    <property type="entry name" value="BPL_LPL_CATALYTIC"/>
    <property type="match status" value="1"/>
</dbReference>
<keyword evidence="1 8" id="KW-0436">Ligase</keyword>
<dbReference type="InterPro" id="IPR008988">
    <property type="entry name" value="Transcriptional_repressor_C"/>
</dbReference>
<dbReference type="Pfam" id="PF02237">
    <property type="entry name" value="BPL_C"/>
    <property type="match status" value="1"/>
</dbReference>
<evidence type="ECO:0000256" key="2">
    <source>
        <dbReference type="ARBA" id="ARBA00022741"/>
    </source>
</evidence>
<dbReference type="EC" id="6.3.4.15" evidence="5"/>
<dbReference type="Gene3D" id="2.30.30.100">
    <property type="match status" value="1"/>
</dbReference>
<evidence type="ECO:0000313" key="9">
    <source>
        <dbReference type="Proteomes" id="UP000246352"/>
    </source>
</evidence>
<dbReference type="InterPro" id="IPR004143">
    <property type="entry name" value="BPL_LPL_catalytic"/>
</dbReference>
<reference evidence="8 9" key="1">
    <citation type="submission" date="2018-05" db="EMBL/GenBank/DDBJ databases">
        <title>Genomic Encyclopedia of Type Strains, Phase IV (KMG-IV): sequencing the most valuable type-strain genomes for metagenomic binning, comparative biology and taxonomic classification.</title>
        <authorList>
            <person name="Goeker M."/>
        </authorList>
    </citation>
    <scope>NUCLEOTIDE SEQUENCE [LARGE SCALE GENOMIC DNA]</scope>
    <source>
        <strain evidence="8 9">DSM 16791</strain>
    </source>
</reference>
<comment type="catalytic activity">
    <reaction evidence="6">
        <text>biotin + L-lysyl-[protein] + ATP = N(6)-biotinyl-L-lysyl-[protein] + AMP + diphosphate + H(+)</text>
        <dbReference type="Rhea" id="RHEA:11756"/>
        <dbReference type="Rhea" id="RHEA-COMP:9752"/>
        <dbReference type="Rhea" id="RHEA-COMP:10505"/>
        <dbReference type="ChEBI" id="CHEBI:15378"/>
        <dbReference type="ChEBI" id="CHEBI:29969"/>
        <dbReference type="ChEBI" id="CHEBI:30616"/>
        <dbReference type="ChEBI" id="CHEBI:33019"/>
        <dbReference type="ChEBI" id="CHEBI:57586"/>
        <dbReference type="ChEBI" id="CHEBI:83144"/>
        <dbReference type="ChEBI" id="CHEBI:456215"/>
        <dbReference type="EC" id="6.3.4.15"/>
    </reaction>
</comment>
<dbReference type="NCBIfam" id="TIGR00121">
    <property type="entry name" value="birA_ligase"/>
    <property type="match status" value="1"/>
</dbReference>
<gene>
    <name evidence="8" type="ORF">DFR52_1011020</name>
</gene>